<comment type="subcellular location">
    <subcellularLocation>
        <location evidence="1">Membrane</location>
        <topology evidence="1">Multi-pass membrane protein</topology>
    </subcellularLocation>
</comment>
<keyword evidence="4 6" id="KW-0472">Membrane</keyword>
<dbReference type="InterPro" id="IPR049453">
    <property type="entry name" value="Memb_transporter_dom"/>
</dbReference>
<proteinExistence type="predicted"/>
<feature type="transmembrane region" description="Helical" evidence="6">
    <location>
        <begin position="485"/>
        <end position="505"/>
    </location>
</feature>
<reference evidence="9" key="2">
    <citation type="submission" date="2018-03" db="EMBL/GenBank/DDBJ databases">
        <authorList>
            <person name="Derbyshire K."/>
            <person name="Gray T.A."/>
            <person name="Champion M."/>
        </authorList>
    </citation>
    <scope>NUCLEOTIDE SEQUENCE [LARGE SCALE GENOMIC DNA]</scope>
    <source>
        <strain evidence="9">MKD8</strain>
    </source>
</reference>
<evidence type="ECO:0000256" key="6">
    <source>
        <dbReference type="SAM" id="Phobius"/>
    </source>
</evidence>
<dbReference type="Proteomes" id="UP000011200">
    <property type="component" value="Chromosome"/>
</dbReference>
<protein>
    <recommendedName>
        <fullName evidence="7">Integral membrane bound transporter domain-containing protein</fullName>
    </recommendedName>
</protein>
<evidence type="ECO:0000313" key="8">
    <source>
        <dbReference type="EMBL" id="AWT54545.1"/>
    </source>
</evidence>
<evidence type="ECO:0000259" key="7">
    <source>
        <dbReference type="Pfam" id="PF13515"/>
    </source>
</evidence>
<feature type="domain" description="Integral membrane bound transporter" evidence="7">
    <location>
        <begin position="370"/>
        <end position="494"/>
    </location>
</feature>
<reference evidence="8 9" key="1">
    <citation type="journal article" date="2013" name="Genome Announc.">
        <title>Draft genome sequence of MKD8, a conjugal recipient Mycobacterium smegmatis strain.</title>
        <authorList>
            <person name="Gray T.A."/>
            <person name="Palumbo M.J."/>
            <person name="Derbyshire K.M."/>
        </authorList>
    </citation>
    <scope>NUCLEOTIDE SEQUENCE [LARGE SCALE GENOMIC DNA]</scope>
    <source>
        <strain evidence="8 9">MKD8</strain>
    </source>
</reference>
<accession>A0A2U9PTC1</accession>
<feature type="region of interest" description="Disordered" evidence="5">
    <location>
        <begin position="1"/>
        <end position="22"/>
    </location>
</feature>
<evidence type="ECO:0000256" key="1">
    <source>
        <dbReference type="ARBA" id="ARBA00004141"/>
    </source>
</evidence>
<feature type="transmembrane region" description="Helical" evidence="6">
    <location>
        <begin position="430"/>
        <end position="447"/>
    </location>
</feature>
<evidence type="ECO:0000256" key="5">
    <source>
        <dbReference type="SAM" id="MobiDB-lite"/>
    </source>
</evidence>
<evidence type="ECO:0000256" key="2">
    <source>
        <dbReference type="ARBA" id="ARBA00022692"/>
    </source>
</evidence>
<keyword evidence="3 6" id="KW-1133">Transmembrane helix</keyword>
<feature type="transmembrane region" description="Helical" evidence="6">
    <location>
        <begin position="124"/>
        <end position="142"/>
    </location>
</feature>
<gene>
    <name evidence="8" type="ORF">D806_035740</name>
</gene>
<organism evidence="8 9">
    <name type="scientific">Mycolicibacterium smegmatis (strain MKD8)</name>
    <name type="common">Mycobacterium smegmatis</name>
    <dbReference type="NCBI Taxonomy" id="1214915"/>
    <lineage>
        <taxon>Bacteria</taxon>
        <taxon>Bacillati</taxon>
        <taxon>Actinomycetota</taxon>
        <taxon>Actinomycetes</taxon>
        <taxon>Mycobacteriales</taxon>
        <taxon>Mycobacteriaceae</taxon>
        <taxon>Mycolicibacterium</taxon>
    </lineage>
</organism>
<evidence type="ECO:0000313" key="9">
    <source>
        <dbReference type="Proteomes" id="UP000011200"/>
    </source>
</evidence>
<evidence type="ECO:0000256" key="3">
    <source>
        <dbReference type="ARBA" id="ARBA00022989"/>
    </source>
</evidence>
<feature type="transmembrane region" description="Helical" evidence="6">
    <location>
        <begin position="56"/>
        <end position="72"/>
    </location>
</feature>
<dbReference type="RefSeq" id="WP_232836173.1">
    <property type="nucleotide sequence ID" value="NZ_CP027541.1"/>
</dbReference>
<dbReference type="AlphaFoldDB" id="A0A2U9PTC1"/>
<evidence type="ECO:0000256" key="4">
    <source>
        <dbReference type="ARBA" id="ARBA00023136"/>
    </source>
</evidence>
<keyword evidence="2 6" id="KW-0812">Transmembrane</keyword>
<feature type="transmembrane region" description="Helical" evidence="6">
    <location>
        <begin position="452"/>
        <end position="473"/>
    </location>
</feature>
<dbReference type="GO" id="GO:0016020">
    <property type="term" value="C:membrane"/>
    <property type="evidence" value="ECO:0007669"/>
    <property type="project" value="UniProtKB-SubCell"/>
</dbReference>
<dbReference type="Pfam" id="PF13515">
    <property type="entry name" value="FUSC_2"/>
    <property type="match status" value="1"/>
</dbReference>
<sequence>MPHFRSRSGENGHVQTGGPAADALRLSTPDPGAVARSLVGALAMTAAALALASPPAAMWTLGAGVIAGAVALQRSPGGRVPLVVTASLEMAIVVALAVLTGSHDVVFVLAVAAWCFAAGMQWSVGANAGLIASAASSLLVIAPPDGHATAPTAFDGLLAPLLVFGAGVLQAVLIATLPPHRWRVQREGLTRAYRSLATDARNVAADRSADVDDAPLTWLREVFADSEAAQRSRANYGGYQVPERIAVTLAELRSAYAEPASDAPGVPRLLAAAAALLDAIADQGHTARRDAEHALVRVDSAVAAVDGPEKALAQRLGDLLREAAVLRFGQLHRPDLIGSLASAPSVVRSHLRWTSPILRHAVRLSAATALAAVAARFGGVEHGHWIALTVLVVLRPETAHTYTRCAGRIATLAAGVTVASGLTLMWQPEALPAAACALALVALGYWLSRFGYLAVGVPLGAALMFFLGVGGAAEWSGLADRLVEILIGGGLAVMAHVALPDHGLIRLRQRAGELLMTEIDYAAMVVRAFVHEIDHPAEALSAAWQRAFRARAAFEAAWGAARLDSPTLRRWLRSYRTALNSVTSACTTLENNLPTHPSSALHPDFVAAVDDYVTALRGAPPSPAVPWSLDTGELAAALRRVQEVASTLAADNGAARILVGELSTITRSLIGISIDRVTPAGESS</sequence>
<name>A0A2U9PTC1_MYCSE</name>
<feature type="transmembrane region" description="Helical" evidence="6">
    <location>
        <begin position="157"/>
        <end position="177"/>
    </location>
</feature>
<feature type="transmembrane region" description="Helical" evidence="6">
    <location>
        <begin position="405"/>
        <end position="424"/>
    </location>
</feature>
<feature type="transmembrane region" description="Helical" evidence="6">
    <location>
        <begin position="92"/>
        <end position="117"/>
    </location>
</feature>
<dbReference type="EMBL" id="CP027541">
    <property type="protein sequence ID" value="AWT54545.1"/>
    <property type="molecule type" value="Genomic_DNA"/>
</dbReference>